<evidence type="ECO:0000313" key="5">
    <source>
        <dbReference type="Proteomes" id="UP000327013"/>
    </source>
</evidence>
<dbReference type="GO" id="GO:0003723">
    <property type="term" value="F:RNA binding"/>
    <property type="evidence" value="ECO:0007669"/>
    <property type="project" value="InterPro"/>
</dbReference>
<dbReference type="Pfam" id="PF00445">
    <property type="entry name" value="Ribonuclease_T2"/>
    <property type="match status" value="1"/>
</dbReference>
<evidence type="ECO:0000256" key="1">
    <source>
        <dbReference type="ARBA" id="ARBA00007469"/>
    </source>
</evidence>
<dbReference type="OrthoDB" id="1898737at2759"/>
<dbReference type="Proteomes" id="UP000327013">
    <property type="component" value="Chromosome 2"/>
</dbReference>
<keyword evidence="5" id="KW-1185">Reference proteome</keyword>
<keyword evidence="3" id="KW-0472">Membrane</keyword>
<evidence type="ECO:0000256" key="3">
    <source>
        <dbReference type="SAM" id="Phobius"/>
    </source>
</evidence>
<evidence type="ECO:0000313" key="4">
    <source>
        <dbReference type="EMBL" id="KAE8010283.1"/>
    </source>
</evidence>
<protein>
    <submittedName>
        <fullName evidence="4">Uncharacterized protein</fullName>
    </submittedName>
</protein>
<accession>A0A5N6QVZ2</accession>
<gene>
    <name evidence="4" type="ORF">FH972_006667</name>
</gene>
<dbReference type="GO" id="GO:0033897">
    <property type="term" value="F:ribonuclease T2 activity"/>
    <property type="evidence" value="ECO:0007669"/>
    <property type="project" value="InterPro"/>
</dbReference>
<reference evidence="4 5" key="1">
    <citation type="submission" date="2019-06" db="EMBL/GenBank/DDBJ databases">
        <title>A chromosomal-level reference genome of Carpinus fangiana (Coryloideae, Betulaceae).</title>
        <authorList>
            <person name="Yang X."/>
            <person name="Wang Z."/>
            <person name="Zhang L."/>
            <person name="Hao G."/>
            <person name="Liu J."/>
            <person name="Yang Y."/>
        </authorList>
    </citation>
    <scope>NUCLEOTIDE SEQUENCE [LARGE SCALE GENOMIC DNA]</scope>
    <source>
        <strain evidence="4">Cfa_2016G</strain>
        <tissue evidence="4">Leaf</tissue>
    </source>
</reference>
<keyword evidence="3" id="KW-0812">Transmembrane</keyword>
<proteinExistence type="inferred from homology"/>
<dbReference type="Gene3D" id="3.90.730.10">
    <property type="entry name" value="Ribonuclease T2-like"/>
    <property type="match status" value="1"/>
</dbReference>
<dbReference type="EMBL" id="CM017322">
    <property type="protein sequence ID" value="KAE8010283.1"/>
    <property type="molecule type" value="Genomic_DNA"/>
</dbReference>
<name>A0A5N6QVZ2_9ROSI</name>
<dbReference type="InterPro" id="IPR001568">
    <property type="entry name" value="RNase_T2-like"/>
</dbReference>
<organism evidence="4 5">
    <name type="scientific">Carpinus fangiana</name>
    <dbReference type="NCBI Taxonomy" id="176857"/>
    <lineage>
        <taxon>Eukaryota</taxon>
        <taxon>Viridiplantae</taxon>
        <taxon>Streptophyta</taxon>
        <taxon>Embryophyta</taxon>
        <taxon>Tracheophyta</taxon>
        <taxon>Spermatophyta</taxon>
        <taxon>Magnoliopsida</taxon>
        <taxon>eudicotyledons</taxon>
        <taxon>Gunneridae</taxon>
        <taxon>Pentapetalae</taxon>
        <taxon>rosids</taxon>
        <taxon>fabids</taxon>
        <taxon>Fagales</taxon>
        <taxon>Betulaceae</taxon>
        <taxon>Carpinus</taxon>
    </lineage>
</organism>
<evidence type="ECO:0000256" key="2">
    <source>
        <dbReference type="RuleBase" id="RU004328"/>
    </source>
</evidence>
<dbReference type="AlphaFoldDB" id="A0A5N6QVZ2"/>
<sequence>MVATTKVYTSACFLVLVIGVYFQRVPRLVQDHDWVNFQGAPLEPLPGCMNESWPDLKGDNMGFWKYEWDRHGSCIGLDQEIYFNKACALGKLSV</sequence>
<dbReference type="InterPro" id="IPR036430">
    <property type="entry name" value="RNase_T2-like_sf"/>
</dbReference>
<feature type="transmembrane region" description="Helical" evidence="3">
    <location>
        <begin position="6"/>
        <end position="22"/>
    </location>
</feature>
<comment type="similarity">
    <text evidence="1 2">Belongs to the RNase T2 family.</text>
</comment>
<dbReference type="SUPFAM" id="SSF55895">
    <property type="entry name" value="Ribonuclease Rh-like"/>
    <property type="match status" value="1"/>
</dbReference>
<keyword evidence="3" id="KW-1133">Transmembrane helix</keyword>
<dbReference type="PROSITE" id="PS00531">
    <property type="entry name" value="RNASE_T2_2"/>
    <property type="match status" value="1"/>
</dbReference>
<dbReference type="InterPro" id="IPR033130">
    <property type="entry name" value="RNase_T2_His_AS_2"/>
</dbReference>